<feature type="compositionally biased region" description="Polar residues" evidence="1">
    <location>
        <begin position="299"/>
        <end position="323"/>
    </location>
</feature>
<comment type="caution">
    <text evidence="2">The sequence shown here is derived from an EMBL/GenBank/DDBJ whole genome shotgun (WGS) entry which is preliminary data.</text>
</comment>
<feature type="region of interest" description="Disordered" evidence="1">
    <location>
        <begin position="408"/>
        <end position="467"/>
    </location>
</feature>
<feature type="compositionally biased region" description="Polar residues" evidence="1">
    <location>
        <begin position="433"/>
        <end position="455"/>
    </location>
</feature>
<organism evidence="2 3">
    <name type="scientific">Tribonema minus</name>
    <dbReference type="NCBI Taxonomy" id="303371"/>
    <lineage>
        <taxon>Eukaryota</taxon>
        <taxon>Sar</taxon>
        <taxon>Stramenopiles</taxon>
        <taxon>Ochrophyta</taxon>
        <taxon>PX clade</taxon>
        <taxon>Xanthophyceae</taxon>
        <taxon>Tribonematales</taxon>
        <taxon>Tribonemataceae</taxon>
        <taxon>Tribonema</taxon>
    </lineage>
</organism>
<protein>
    <submittedName>
        <fullName evidence="2">Uncharacterized protein</fullName>
    </submittedName>
</protein>
<feature type="region of interest" description="Disordered" evidence="1">
    <location>
        <begin position="299"/>
        <end position="325"/>
    </location>
</feature>
<reference evidence="2" key="1">
    <citation type="submission" date="2021-02" db="EMBL/GenBank/DDBJ databases">
        <title>First Annotated Genome of the Yellow-green Alga Tribonema minus.</title>
        <authorList>
            <person name="Mahan K.M."/>
        </authorList>
    </citation>
    <scope>NUCLEOTIDE SEQUENCE</scope>
    <source>
        <strain evidence="2">UTEX B ZZ1240</strain>
    </source>
</reference>
<accession>A0A835Z8N7</accession>
<feature type="region of interest" description="Disordered" evidence="1">
    <location>
        <begin position="204"/>
        <end position="227"/>
    </location>
</feature>
<dbReference type="EMBL" id="JAFCMP010000068">
    <property type="protein sequence ID" value="KAG5188503.1"/>
    <property type="molecule type" value="Genomic_DNA"/>
</dbReference>
<proteinExistence type="predicted"/>
<dbReference type="Proteomes" id="UP000664859">
    <property type="component" value="Unassembled WGS sequence"/>
</dbReference>
<dbReference type="AlphaFoldDB" id="A0A835Z8N7"/>
<evidence type="ECO:0000256" key="1">
    <source>
        <dbReference type="SAM" id="MobiDB-lite"/>
    </source>
</evidence>
<gene>
    <name evidence="2" type="ORF">JKP88DRAFT_243492</name>
</gene>
<keyword evidence="3" id="KW-1185">Reference proteome</keyword>
<evidence type="ECO:0000313" key="3">
    <source>
        <dbReference type="Proteomes" id="UP000664859"/>
    </source>
</evidence>
<sequence>MGGAASVEKRTKVWRTFLERGSKLSRQLKQVFDTLQLDDESIAKVFGIYAACSPGLDGLVSWATFNQSLVLSDHPFLERCFATFQVVKGAEGGLTSLELLVGIYRICTSSKDAVVNTIFECYCAPGDEEKDPMLHGADLKAMMKELHALSAEEKAQDKGGAKRRHKEMVDLCTLRTRQRQYRQNVYAPPHRLRQRCAMRCRQHIPTPSHRPPTKVHNARPSADPGPLLQRPIINQSARRAPLGSQLTILQRSDHLSLLERLMTNQSAHCAWLIANQSAHTARAPRQTVRLLQRPLTNRSASCAQSPSNQNAHCARPLTNQSAHTARAPRQTLGLLERLPNGVPATAAEFTQALNGAGGMEPVQPALRLVDELRAATCGSLFWEMEQRHLVEVLHARAAPSLEHLLLMGPVGQPRPGDAPVAAKQHRKHGWEEPQQQLPAPTSEPLQTTQDPTSQREAAASEYDEDYYGQQQQLEEDPQLQLLPEAAAPALHRPSADAHAAAAAAAGGGVWRAVGTIARATAAGRRRASAERAAAAAAARAALLPRMCRDAKRPTREEEEAVLLVLRARAAAARVRRDYGLPAARGGGRR</sequence>
<name>A0A835Z8N7_9STRA</name>
<evidence type="ECO:0000313" key="2">
    <source>
        <dbReference type="EMBL" id="KAG5188503.1"/>
    </source>
</evidence>